<protein>
    <submittedName>
        <fullName evidence="2">Uncharacterized protein</fullName>
    </submittedName>
</protein>
<dbReference type="EMBL" id="JAKJXO020000003">
    <property type="protein sequence ID" value="KAL1607874.1"/>
    <property type="molecule type" value="Genomic_DNA"/>
</dbReference>
<keyword evidence="3" id="KW-1185">Reference proteome</keyword>
<sequence length="217" mass="24819">MCNVCGAIFRRIKEVIEEIPETSEPSDDCSDEVSKDVAGRLVNGPVRPPQDKREEDSLSADVRKFRRIQLINTSIALSLAHMPSPRYPNTDDRVVREVGFMRDPVTTVSRPLNTEESWAAYYFETHARQCRYCHEPYEVYRNDEQLCESGHGLAQDVGAFLYTRAGEIFSTCEEGDKLVQVELPMGHVQVRNLLKAIEHSLRSEHAVQQFISFDRTQ</sequence>
<name>A0ABR3RUV4_9PLEO</name>
<evidence type="ECO:0000256" key="1">
    <source>
        <dbReference type="SAM" id="MobiDB-lite"/>
    </source>
</evidence>
<dbReference type="Proteomes" id="UP001521785">
    <property type="component" value="Unassembled WGS sequence"/>
</dbReference>
<feature type="region of interest" description="Disordered" evidence="1">
    <location>
        <begin position="39"/>
        <end position="58"/>
    </location>
</feature>
<evidence type="ECO:0000313" key="3">
    <source>
        <dbReference type="Proteomes" id="UP001521785"/>
    </source>
</evidence>
<evidence type="ECO:0000313" key="2">
    <source>
        <dbReference type="EMBL" id="KAL1607874.1"/>
    </source>
</evidence>
<gene>
    <name evidence="2" type="ORF">SLS60_002812</name>
</gene>
<accession>A0ABR3RUV4</accession>
<organism evidence="2 3">
    <name type="scientific">Paraconiothyrium brasiliense</name>
    <dbReference type="NCBI Taxonomy" id="300254"/>
    <lineage>
        <taxon>Eukaryota</taxon>
        <taxon>Fungi</taxon>
        <taxon>Dikarya</taxon>
        <taxon>Ascomycota</taxon>
        <taxon>Pezizomycotina</taxon>
        <taxon>Dothideomycetes</taxon>
        <taxon>Pleosporomycetidae</taxon>
        <taxon>Pleosporales</taxon>
        <taxon>Massarineae</taxon>
        <taxon>Didymosphaeriaceae</taxon>
        <taxon>Paraconiothyrium</taxon>
    </lineage>
</organism>
<proteinExistence type="predicted"/>
<reference evidence="2 3" key="1">
    <citation type="submission" date="2024-02" db="EMBL/GenBank/DDBJ databases">
        <title>De novo assembly and annotation of 12 fungi associated with fruit tree decline syndrome in Ontario, Canada.</title>
        <authorList>
            <person name="Sulman M."/>
            <person name="Ellouze W."/>
            <person name="Ilyukhin E."/>
        </authorList>
    </citation>
    <scope>NUCLEOTIDE SEQUENCE [LARGE SCALE GENOMIC DNA]</scope>
    <source>
        <strain evidence="2 3">M42-189</strain>
    </source>
</reference>
<comment type="caution">
    <text evidence="2">The sequence shown here is derived from an EMBL/GenBank/DDBJ whole genome shotgun (WGS) entry which is preliminary data.</text>
</comment>